<gene>
    <name evidence="9" type="ORF">ACFSCZ_02095</name>
</gene>
<evidence type="ECO:0000256" key="2">
    <source>
        <dbReference type="ARBA" id="ARBA00007362"/>
    </source>
</evidence>
<feature type="transmembrane region" description="Helical" evidence="7">
    <location>
        <begin position="120"/>
        <end position="143"/>
    </location>
</feature>
<comment type="similarity">
    <text evidence="2">Belongs to the EamA transporter family.</text>
</comment>
<evidence type="ECO:0000256" key="6">
    <source>
        <dbReference type="ARBA" id="ARBA00023136"/>
    </source>
</evidence>
<feature type="transmembrane region" description="Helical" evidence="7">
    <location>
        <begin position="175"/>
        <end position="195"/>
    </location>
</feature>
<feature type="transmembrane region" description="Helical" evidence="7">
    <location>
        <begin position="58"/>
        <end position="78"/>
    </location>
</feature>
<keyword evidence="6 7" id="KW-0472">Membrane</keyword>
<sequence length="298" mass="32257">MLLLVPLFWGGAFAAAKHVVTEIPAVTAAALRFGLAGIILWIIAWARGFWNPKLVRDQWLGLLLMSLTGIFGYNVFFFKGLEHTSAMNGSLIVAATPVFVTLGAVLFLKEPWSGRLGAGLLLSLTGVFLVIIKGSPQILLTLSFNKGDLLFIGGLICWVAHGLIGKVVLAKCPPFLTTTVTTMAGSFFLIILSFNEDGWSAVPGMSVQSWLEMWFMILCASVIAFLLWNKGIQKAGASKSSLYMNLVPMNAALISFFLYGEPVTWQQIAGMLMVIFGVFLAASSDQGKTAVTKKEKIV</sequence>
<keyword evidence="5 7" id="KW-1133">Transmembrane helix</keyword>
<evidence type="ECO:0000256" key="1">
    <source>
        <dbReference type="ARBA" id="ARBA00004651"/>
    </source>
</evidence>
<feature type="domain" description="EamA" evidence="8">
    <location>
        <begin position="1"/>
        <end position="131"/>
    </location>
</feature>
<comment type="subcellular location">
    <subcellularLocation>
        <location evidence="1">Cell membrane</location>
        <topology evidence="1">Multi-pass membrane protein</topology>
    </subcellularLocation>
</comment>
<keyword evidence="4 7" id="KW-0812">Transmembrane</keyword>
<dbReference type="InterPro" id="IPR000620">
    <property type="entry name" value="EamA_dom"/>
</dbReference>
<accession>A0ABW4KBK1</accession>
<feature type="transmembrane region" description="Helical" evidence="7">
    <location>
        <begin position="240"/>
        <end position="259"/>
    </location>
</feature>
<evidence type="ECO:0000259" key="8">
    <source>
        <dbReference type="Pfam" id="PF00892"/>
    </source>
</evidence>
<dbReference type="InterPro" id="IPR050638">
    <property type="entry name" value="AA-Vitamin_Transporters"/>
</dbReference>
<dbReference type="Gene3D" id="1.10.3730.20">
    <property type="match status" value="1"/>
</dbReference>
<dbReference type="PANTHER" id="PTHR32322">
    <property type="entry name" value="INNER MEMBRANE TRANSPORTER"/>
    <property type="match status" value="1"/>
</dbReference>
<comment type="caution">
    <text evidence="9">The sequence shown here is derived from an EMBL/GenBank/DDBJ whole genome shotgun (WGS) entry which is preliminary data.</text>
</comment>
<evidence type="ECO:0000256" key="7">
    <source>
        <dbReference type="SAM" id="Phobius"/>
    </source>
</evidence>
<evidence type="ECO:0000256" key="4">
    <source>
        <dbReference type="ARBA" id="ARBA00022692"/>
    </source>
</evidence>
<dbReference type="RefSeq" id="WP_380772176.1">
    <property type="nucleotide sequence ID" value="NZ_JBHUEO010000004.1"/>
</dbReference>
<dbReference type="PANTHER" id="PTHR32322:SF18">
    <property type="entry name" value="S-ADENOSYLMETHIONINE_S-ADENOSYLHOMOCYSTEINE TRANSPORTER"/>
    <property type="match status" value="1"/>
</dbReference>
<protein>
    <submittedName>
        <fullName evidence="9">DMT family transporter</fullName>
    </submittedName>
</protein>
<feature type="transmembrane region" description="Helical" evidence="7">
    <location>
        <begin position="24"/>
        <end position="46"/>
    </location>
</feature>
<dbReference type="Proteomes" id="UP001597301">
    <property type="component" value="Unassembled WGS sequence"/>
</dbReference>
<evidence type="ECO:0000313" key="10">
    <source>
        <dbReference type="Proteomes" id="UP001597301"/>
    </source>
</evidence>
<keyword evidence="10" id="KW-1185">Reference proteome</keyword>
<organism evidence="9 10">
    <name type="scientific">Siminovitchia sediminis</name>
    <dbReference type="NCBI Taxonomy" id="1274353"/>
    <lineage>
        <taxon>Bacteria</taxon>
        <taxon>Bacillati</taxon>
        <taxon>Bacillota</taxon>
        <taxon>Bacilli</taxon>
        <taxon>Bacillales</taxon>
        <taxon>Bacillaceae</taxon>
        <taxon>Siminovitchia</taxon>
    </lineage>
</organism>
<reference evidence="10" key="1">
    <citation type="journal article" date="2019" name="Int. J. Syst. Evol. Microbiol.">
        <title>The Global Catalogue of Microorganisms (GCM) 10K type strain sequencing project: providing services to taxonomists for standard genome sequencing and annotation.</title>
        <authorList>
            <consortium name="The Broad Institute Genomics Platform"/>
            <consortium name="The Broad Institute Genome Sequencing Center for Infectious Disease"/>
            <person name="Wu L."/>
            <person name="Ma J."/>
        </authorList>
    </citation>
    <scope>NUCLEOTIDE SEQUENCE [LARGE SCALE GENOMIC DNA]</scope>
    <source>
        <strain evidence="10">CGMCC 1.12295</strain>
    </source>
</reference>
<dbReference type="InterPro" id="IPR037185">
    <property type="entry name" value="EmrE-like"/>
</dbReference>
<feature type="transmembrane region" description="Helical" evidence="7">
    <location>
        <begin position="149"/>
        <end position="168"/>
    </location>
</feature>
<feature type="transmembrane region" description="Helical" evidence="7">
    <location>
        <begin position="265"/>
        <end position="284"/>
    </location>
</feature>
<evidence type="ECO:0000256" key="3">
    <source>
        <dbReference type="ARBA" id="ARBA00022475"/>
    </source>
</evidence>
<feature type="transmembrane region" description="Helical" evidence="7">
    <location>
        <begin position="90"/>
        <end position="108"/>
    </location>
</feature>
<evidence type="ECO:0000313" key="9">
    <source>
        <dbReference type="EMBL" id="MFD1705542.1"/>
    </source>
</evidence>
<name>A0ABW4KBK1_9BACI</name>
<dbReference type="Pfam" id="PF00892">
    <property type="entry name" value="EamA"/>
    <property type="match status" value="2"/>
</dbReference>
<keyword evidence="3" id="KW-1003">Cell membrane</keyword>
<evidence type="ECO:0000256" key="5">
    <source>
        <dbReference type="ARBA" id="ARBA00022989"/>
    </source>
</evidence>
<proteinExistence type="inferred from homology"/>
<feature type="domain" description="EamA" evidence="8">
    <location>
        <begin position="146"/>
        <end position="281"/>
    </location>
</feature>
<dbReference type="EMBL" id="JBHUEO010000004">
    <property type="protein sequence ID" value="MFD1705542.1"/>
    <property type="molecule type" value="Genomic_DNA"/>
</dbReference>
<dbReference type="SUPFAM" id="SSF103481">
    <property type="entry name" value="Multidrug resistance efflux transporter EmrE"/>
    <property type="match status" value="2"/>
</dbReference>
<feature type="transmembrane region" description="Helical" evidence="7">
    <location>
        <begin position="207"/>
        <end position="228"/>
    </location>
</feature>